<reference evidence="4 5" key="1">
    <citation type="submission" date="2011-04" db="EMBL/GenBank/DDBJ databases">
        <title>Complete sequence of Cellulomonas fimi ATCC 484.</title>
        <authorList>
            <consortium name="US DOE Joint Genome Institute"/>
            <person name="Lucas S."/>
            <person name="Han J."/>
            <person name="Lapidus A."/>
            <person name="Cheng J.-F."/>
            <person name="Goodwin L."/>
            <person name="Pitluck S."/>
            <person name="Peters L."/>
            <person name="Chertkov O."/>
            <person name="Detter J.C."/>
            <person name="Han C."/>
            <person name="Tapia R."/>
            <person name="Land M."/>
            <person name="Hauser L."/>
            <person name="Kyrpides N."/>
            <person name="Ivanova N."/>
            <person name="Ovchinnikova G."/>
            <person name="Pagani I."/>
            <person name="Mead D."/>
            <person name="Brumm P."/>
            <person name="Woyke T."/>
        </authorList>
    </citation>
    <scope>NUCLEOTIDE SEQUENCE [LARGE SCALE GENOMIC DNA]</scope>
    <source>
        <strain evidence="5">ATCC 484 / DSM 20113 / JCM 1341 / NBRC 15513 / NCIMB 8980 / NCTC 7547</strain>
    </source>
</reference>
<dbReference type="RefSeq" id="WP_013771151.1">
    <property type="nucleotide sequence ID" value="NC_015514.1"/>
</dbReference>
<keyword evidence="5" id="KW-1185">Reference proteome</keyword>
<keyword evidence="3" id="KW-1133">Transmembrane helix</keyword>
<feature type="region of interest" description="Disordered" evidence="2">
    <location>
        <begin position="1"/>
        <end position="23"/>
    </location>
</feature>
<evidence type="ECO:0000313" key="4">
    <source>
        <dbReference type="EMBL" id="AEE46125.1"/>
    </source>
</evidence>
<sequence length="235" mass="24560">MSTVLEKKPRTRSGGSAPTALSGTLPQVNLLPPEVRAARGLRTTKRWLVISLVLTVVACVGGFGFALISAAAAATELADAQAETTRLEQEQAKYAEVPEVLDALDQATLARTVGMGADVLWKPYVDALAAVLPAGVSIDTFTVTSNEPTATPVAPADPLQAPSAGQIMFTARSVTVPDSAAWLDGLESVPGFSDPWVSSVMVTDDESGTYYTVTATVQFTEAAFSHRFDATEGEG</sequence>
<dbReference type="EMBL" id="CP002666">
    <property type="protein sequence ID" value="AEE46125.1"/>
    <property type="molecule type" value="Genomic_DNA"/>
</dbReference>
<accession>F4H078</accession>
<feature type="transmembrane region" description="Helical" evidence="3">
    <location>
        <begin position="47"/>
        <end position="68"/>
    </location>
</feature>
<dbReference type="AlphaFoldDB" id="F4H078"/>
<evidence type="ECO:0000256" key="3">
    <source>
        <dbReference type="SAM" id="Phobius"/>
    </source>
</evidence>
<dbReference type="HOGENOM" id="CLU_102861_0_0_11"/>
<evidence type="ECO:0000256" key="1">
    <source>
        <dbReference type="SAM" id="Coils"/>
    </source>
</evidence>
<organism evidence="4 5">
    <name type="scientific">Cellulomonas fimi (strain ATCC 484 / DSM 20113 / JCM 1341 / CCUG 24087 / LMG 16345 / NBRC 15513 / NCIMB 8980 / NCTC 7547 / NRS-133)</name>
    <dbReference type="NCBI Taxonomy" id="590998"/>
    <lineage>
        <taxon>Bacteria</taxon>
        <taxon>Bacillati</taxon>
        <taxon>Actinomycetota</taxon>
        <taxon>Actinomycetes</taxon>
        <taxon>Micrococcales</taxon>
        <taxon>Cellulomonadaceae</taxon>
        <taxon>Cellulomonas</taxon>
    </lineage>
</organism>
<dbReference type="Proteomes" id="UP000008460">
    <property type="component" value="Chromosome"/>
</dbReference>
<gene>
    <name evidence="4" type="ordered locus">Celf_1995</name>
</gene>
<protein>
    <submittedName>
        <fullName evidence="4">Fimbrial assembly family protein</fullName>
    </submittedName>
</protein>
<keyword evidence="3" id="KW-0812">Transmembrane</keyword>
<evidence type="ECO:0000256" key="2">
    <source>
        <dbReference type="SAM" id="MobiDB-lite"/>
    </source>
</evidence>
<keyword evidence="3" id="KW-0472">Membrane</keyword>
<dbReference type="STRING" id="590998.Celf_1995"/>
<dbReference type="KEGG" id="cfi:Celf_1995"/>
<proteinExistence type="predicted"/>
<keyword evidence="1" id="KW-0175">Coiled coil</keyword>
<evidence type="ECO:0000313" key="5">
    <source>
        <dbReference type="Proteomes" id="UP000008460"/>
    </source>
</evidence>
<feature type="coiled-coil region" evidence="1">
    <location>
        <begin position="70"/>
        <end position="97"/>
    </location>
</feature>
<name>F4H078_CELFA</name>
<dbReference type="eggNOG" id="COG3166">
    <property type="taxonomic scope" value="Bacteria"/>
</dbReference>
<feature type="compositionally biased region" description="Polar residues" evidence="2">
    <location>
        <begin position="13"/>
        <end position="23"/>
    </location>
</feature>